<feature type="region of interest" description="Disordered" evidence="1">
    <location>
        <begin position="77"/>
        <end position="97"/>
    </location>
</feature>
<organism evidence="2 3">
    <name type="scientific">Streptomyces palmae</name>
    <dbReference type="NCBI Taxonomy" id="1701085"/>
    <lineage>
        <taxon>Bacteria</taxon>
        <taxon>Bacillati</taxon>
        <taxon>Actinomycetota</taxon>
        <taxon>Actinomycetes</taxon>
        <taxon>Kitasatosporales</taxon>
        <taxon>Streptomycetaceae</taxon>
        <taxon>Streptomyces</taxon>
    </lineage>
</organism>
<reference evidence="2 3" key="1">
    <citation type="submission" date="2019-03" db="EMBL/GenBank/DDBJ databases">
        <authorList>
            <person name="Gonzalez-Pimentel J.L."/>
        </authorList>
    </citation>
    <scope>NUCLEOTIDE SEQUENCE [LARGE SCALE GENOMIC DNA]</scope>
    <source>
        <strain evidence="2 3">JCM 31289</strain>
    </source>
</reference>
<keyword evidence="3" id="KW-1185">Reference proteome</keyword>
<dbReference type="AlphaFoldDB" id="A0A4Z0HHR6"/>
<name>A0A4Z0HHR6_9ACTN</name>
<gene>
    <name evidence="2" type="ORF">E4099_02605</name>
</gene>
<sequence>MGPSHHFHIDQRGHSITVTVRNEGSRTSEIEVLVDGKEISLQHVRGRGTTVVGGELPGEPPRPFRVLVHQPRLGSSVPRCTLEMDDTQQPIPERAGV</sequence>
<evidence type="ECO:0000256" key="1">
    <source>
        <dbReference type="SAM" id="MobiDB-lite"/>
    </source>
</evidence>
<evidence type="ECO:0000313" key="2">
    <source>
        <dbReference type="EMBL" id="TGB18061.1"/>
    </source>
</evidence>
<proteinExistence type="predicted"/>
<evidence type="ECO:0000313" key="3">
    <source>
        <dbReference type="Proteomes" id="UP000297948"/>
    </source>
</evidence>
<dbReference type="EMBL" id="SRID01000011">
    <property type="protein sequence ID" value="TGB18061.1"/>
    <property type="molecule type" value="Genomic_DNA"/>
</dbReference>
<dbReference type="OrthoDB" id="3872481at2"/>
<dbReference type="RefSeq" id="WP_135337251.1">
    <property type="nucleotide sequence ID" value="NZ_JBHLTX010000051.1"/>
</dbReference>
<protein>
    <submittedName>
        <fullName evidence="2">Uncharacterized protein</fullName>
    </submittedName>
</protein>
<comment type="caution">
    <text evidence="2">The sequence shown here is derived from an EMBL/GenBank/DDBJ whole genome shotgun (WGS) entry which is preliminary data.</text>
</comment>
<accession>A0A4Z0HHR6</accession>
<dbReference type="Proteomes" id="UP000297948">
    <property type="component" value="Unassembled WGS sequence"/>
</dbReference>